<dbReference type="InterPro" id="IPR045339">
    <property type="entry name" value="DUF6534"/>
</dbReference>
<evidence type="ECO:0000259" key="2">
    <source>
        <dbReference type="Pfam" id="PF20152"/>
    </source>
</evidence>
<dbReference type="EMBL" id="ML769434">
    <property type="protein sequence ID" value="KAE9402484.1"/>
    <property type="molecule type" value="Genomic_DNA"/>
</dbReference>
<feature type="transmembrane region" description="Helical" evidence="1">
    <location>
        <begin position="46"/>
        <end position="69"/>
    </location>
</feature>
<keyword evidence="1" id="KW-0812">Transmembrane</keyword>
<dbReference type="PANTHER" id="PTHR40465:SF1">
    <property type="entry name" value="DUF6534 DOMAIN-CONTAINING PROTEIN"/>
    <property type="match status" value="1"/>
</dbReference>
<dbReference type="PANTHER" id="PTHR40465">
    <property type="entry name" value="CHROMOSOME 1, WHOLE GENOME SHOTGUN SEQUENCE"/>
    <property type="match status" value="1"/>
</dbReference>
<dbReference type="Proteomes" id="UP000799118">
    <property type="component" value="Unassembled WGS sequence"/>
</dbReference>
<sequence>MSSALDDTFGAVIIGVIVASFLLGLSALQAFIYFSQTNDTPPIRTLVALVVFFDFVHQALISHTGYYYLVTNYASPVALGTVIWSLLVEVLFNGFTAFLVQSFLTWRIYKLSERNLWLTGIVSSIVLAELGCVIAFGAISLARVRTFVELAEDLKGLSITVNALAAAGDVLIALVLCFLLQTSKTGFGRSNTILNKLTLFAVNTGLLTSLCAVASLVSILAAPDTFIYITFFFAMGRLYTNSLLATLNARNAIRRAGDNVQSTSGINIPVSSFSNSFNKVASFTSKKFRTPGEISIQVETTKEERMGDFGSPQGSEYELSKTCSTWQSLAR</sequence>
<dbReference type="AlphaFoldDB" id="A0A6A4I0L5"/>
<gene>
    <name evidence="3" type="ORF">BT96DRAFT_547395</name>
</gene>
<feature type="transmembrane region" description="Helical" evidence="1">
    <location>
        <begin position="116"/>
        <end position="139"/>
    </location>
</feature>
<organism evidence="3 4">
    <name type="scientific">Gymnopus androsaceus JB14</name>
    <dbReference type="NCBI Taxonomy" id="1447944"/>
    <lineage>
        <taxon>Eukaryota</taxon>
        <taxon>Fungi</taxon>
        <taxon>Dikarya</taxon>
        <taxon>Basidiomycota</taxon>
        <taxon>Agaricomycotina</taxon>
        <taxon>Agaricomycetes</taxon>
        <taxon>Agaricomycetidae</taxon>
        <taxon>Agaricales</taxon>
        <taxon>Marasmiineae</taxon>
        <taxon>Omphalotaceae</taxon>
        <taxon>Gymnopus</taxon>
    </lineage>
</organism>
<feature type="transmembrane region" description="Helical" evidence="1">
    <location>
        <begin position="81"/>
        <end position="104"/>
    </location>
</feature>
<evidence type="ECO:0000256" key="1">
    <source>
        <dbReference type="SAM" id="Phobius"/>
    </source>
</evidence>
<feature type="transmembrane region" description="Helical" evidence="1">
    <location>
        <begin position="226"/>
        <end position="247"/>
    </location>
</feature>
<name>A0A6A4I0L5_9AGAR</name>
<evidence type="ECO:0000313" key="3">
    <source>
        <dbReference type="EMBL" id="KAE9402484.1"/>
    </source>
</evidence>
<dbReference type="OrthoDB" id="3263055at2759"/>
<feature type="domain" description="DUF6534" evidence="2">
    <location>
        <begin position="165"/>
        <end position="251"/>
    </location>
</feature>
<feature type="transmembrane region" description="Helical" evidence="1">
    <location>
        <begin position="159"/>
        <end position="180"/>
    </location>
</feature>
<protein>
    <recommendedName>
        <fullName evidence="2">DUF6534 domain-containing protein</fullName>
    </recommendedName>
</protein>
<reference evidence="3" key="1">
    <citation type="journal article" date="2019" name="Environ. Microbiol.">
        <title>Fungal ecological strategies reflected in gene transcription - a case study of two litter decomposers.</title>
        <authorList>
            <person name="Barbi F."/>
            <person name="Kohler A."/>
            <person name="Barry K."/>
            <person name="Baskaran P."/>
            <person name="Daum C."/>
            <person name="Fauchery L."/>
            <person name="Ihrmark K."/>
            <person name="Kuo A."/>
            <person name="LaButti K."/>
            <person name="Lipzen A."/>
            <person name="Morin E."/>
            <person name="Grigoriev I.V."/>
            <person name="Henrissat B."/>
            <person name="Lindahl B."/>
            <person name="Martin F."/>
        </authorList>
    </citation>
    <scope>NUCLEOTIDE SEQUENCE</scope>
    <source>
        <strain evidence="3">JB14</strain>
    </source>
</reference>
<keyword evidence="1" id="KW-1133">Transmembrane helix</keyword>
<proteinExistence type="predicted"/>
<keyword evidence="4" id="KW-1185">Reference proteome</keyword>
<dbReference type="Pfam" id="PF20152">
    <property type="entry name" value="DUF6534"/>
    <property type="match status" value="1"/>
</dbReference>
<feature type="transmembrane region" description="Helical" evidence="1">
    <location>
        <begin position="12"/>
        <end position="34"/>
    </location>
</feature>
<keyword evidence="1" id="KW-0472">Membrane</keyword>
<evidence type="ECO:0000313" key="4">
    <source>
        <dbReference type="Proteomes" id="UP000799118"/>
    </source>
</evidence>
<feature type="transmembrane region" description="Helical" evidence="1">
    <location>
        <begin position="200"/>
        <end position="220"/>
    </location>
</feature>
<accession>A0A6A4I0L5</accession>